<dbReference type="PANTHER" id="PTHR39468:SF1">
    <property type="entry name" value="MTF2-LIKE C-TERMINAL DOMAIN-CONTAINING PROTEIN"/>
    <property type="match status" value="1"/>
</dbReference>
<dbReference type="AlphaFoldDB" id="A0A9P5YDM5"/>
<dbReference type="InterPro" id="IPR043837">
    <property type="entry name" value="Mtf2-like_C"/>
</dbReference>
<dbReference type="Pfam" id="PF19189">
    <property type="entry name" value="Mtf2"/>
    <property type="match status" value="1"/>
</dbReference>
<dbReference type="InterPro" id="IPR040009">
    <property type="entry name" value="Mtf2/C5D6.12-like"/>
</dbReference>
<feature type="region of interest" description="Disordered" evidence="1">
    <location>
        <begin position="289"/>
        <end position="327"/>
    </location>
</feature>
<dbReference type="Proteomes" id="UP000807353">
    <property type="component" value="Unassembled WGS sequence"/>
</dbReference>
<keyword evidence="4" id="KW-1185">Reference proteome</keyword>
<dbReference type="OrthoDB" id="2444174at2759"/>
<accession>A0A9P5YDM5</accession>
<dbReference type="PANTHER" id="PTHR39468">
    <property type="entry name" value="CHROMOSOME 7, WHOLE GENOME SHOTGUN SEQUENCE"/>
    <property type="match status" value="1"/>
</dbReference>
<reference evidence="3" key="1">
    <citation type="submission" date="2020-11" db="EMBL/GenBank/DDBJ databases">
        <authorList>
            <consortium name="DOE Joint Genome Institute"/>
            <person name="Ahrendt S."/>
            <person name="Riley R."/>
            <person name="Andreopoulos W."/>
            <person name="Labutti K."/>
            <person name="Pangilinan J."/>
            <person name="Ruiz-Duenas F.J."/>
            <person name="Barrasa J.M."/>
            <person name="Sanchez-Garcia M."/>
            <person name="Camarero S."/>
            <person name="Miyauchi S."/>
            <person name="Serrano A."/>
            <person name="Linde D."/>
            <person name="Babiker R."/>
            <person name="Drula E."/>
            <person name="Ayuso-Fernandez I."/>
            <person name="Pacheco R."/>
            <person name="Padilla G."/>
            <person name="Ferreira P."/>
            <person name="Barriuso J."/>
            <person name="Kellner H."/>
            <person name="Castanera R."/>
            <person name="Alfaro M."/>
            <person name="Ramirez L."/>
            <person name="Pisabarro A.G."/>
            <person name="Kuo A."/>
            <person name="Tritt A."/>
            <person name="Lipzen A."/>
            <person name="He G."/>
            <person name="Yan M."/>
            <person name="Ng V."/>
            <person name="Cullen D."/>
            <person name="Martin F."/>
            <person name="Rosso M.-N."/>
            <person name="Henrissat B."/>
            <person name="Hibbett D."/>
            <person name="Martinez A.T."/>
            <person name="Grigoriev I.V."/>
        </authorList>
    </citation>
    <scope>NUCLEOTIDE SEQUENCE</scope>
    <source>
        <strain evidence="3">CBS 247.69</strain>
    </source>
</reference>
<evidence type="ECO:0000313" key="3">
    <source>
        <dbReference type="EMBL" id="KAF9467344.1"/>
    </source>
</evidence>
<organism evidence="3 4">
    <name type="scientific">Collybia nuda</name>
    <dbReference type="NCBI Taxonomy" id="64659"/>
    <lineage>
        <taxon>Eukaryota</taxon>
        <taxon>Fungi</taxon>
        <taxon>Dikarya</taxon>
        <taxon>Basidiomycota</taxon>
        <taxon>Agaricomycotina</taxon>
        <taxon>Agaricomycetes</taxon>
        <taxon>Agaricomycetidae</taxon>
        <taxon>Agaricales</taxon>
        <taxon>Tricholomatineae</taxon>
        <taxon>Clitocybaceae</taxon>
        <taxon>Collybia</taxon>
    </lineage>
</organism>
<protein>
    <recommendedName>
        <fullName evidence="2">Mtf2-like C-terminal domain-containing protein</fullName>
    </recommendedName>
</protein>
<dbReference type="EMBL" id="MU150237">
    <property type="protein sequence ID" value="KAF9467344.1"/>
    <property type="molecule type" value="Genomic_DNA"/>
</dbReference>
<feature type="domain" description="Mtf2-like C-terminal" evidence="2">
    <location>
        <begin position="83"/>
        <end position="261"/>
    </location>
</feature>
<proteinExistence type="predicted"/>
<gene>
    <name evidence="3" type="ORF">BDZ94DRAFT_1185769</name>
</gene>
<evidence type="ECO:0000313" key="4">
    <source>
        <dbReference type="Proteomes" id="UP000807353"/>
    </source>
</evidence>
<evidence type="ECO:0000259" key="2">
    <source>
        <dbReference type="Pfam" id="PF19189"/>
    </source>
</evidence>
<feature type="compositionally biased region" description="Pro residues" evidence="1">
    <location>
        <begin position="1"/>
        <end position="12"/>
    </location>
</feature>
<name>A0A9P5YDM5_9AGAR</name>
<feature type="region of interest" description="Disordered" evidence="1">
    <location>
        <begin position="1"/>
        <end position="23"/>
    </location>
</feature>
<evidence type="ECO:0000256" key="1">
    <source>
        <dbReference type="SAM" id="MobiDB-lite"/>
    </source>
</evidence>
<dbReference type="GO" id="GO:0005739">
    <property type="term" value="C:mitochondrion"/>
    <property type="evidence" value="ECO:0007669"/>
    <property type="project" value="InterPro"/>
</dbReference>
<comment type="caution">
    <text evidence="3">The sequence shown here is derived from an EMBL/GenBank/DDBJ whole genome shotgun (WGS) entry which is preliminary data.</text>
</comment>
<feature type="compositionally biased region" description="Basic and acidic residues" evidence="1">
    <location>
        <begin position="295"/>
        <end position="327"/>
    </location>
</feature>
<sequence>MSPLAPSAPPQTPRAQGRRQAMTAREISAFDEMFEMIFDATGTSKPGSSTSQTNVGVGRGDISDLLGKLRTHSKKMRWTSEADEALDLKKEEMDMCGTDYQLLEWAMREIFQESIKYEEAARQAISAAAESQTPVDLPPLQPPAYPHLLAHLMHTFRDKYHDPNLALAMFDHARNLSIASYVFGCSTQAYNELIETRWTCFYDIQGVHDALQEMTINGVDVDSRTRRLVEMVRREAAQRDLWFEESQLGSGEVMRLLTKIDELAAKPLSRSRKASTLKSALSKNPAKWGDWKATPLEDKPDDQWAFDQWDRPSRRDQGFREGSQRRTFERVRTGDKRRFGAFKL</sequence>